<dbReference type="RefSeq" id="WP_233373975.1">
    <property type="nucleotide sequence ID" value="NZ_JAJTWU010000008.1"/>
</dbReference>
<evidence type="ECO:0000256" key="1">
    <source>
        <dbReference type="SAM" id="MobiDB-lite"/>
    </source>
</evidence>
<feature type="region of interest" description="Disordered" evidence="1">
    <location>
        <begin position="1"/>
        <end position="41"/>
    </location>
</feature>
<proteinExistence type="predicted"/>
<gene>
    <name evidence="2" type="ORF">LXT13_20865</name>
</gene>
<name>A0ABS8XY35_9BURK</name>
<comment type="caution">
    <text evidence="2">The sequence shown here is derived from an EMBL/GenBank/DDBJ whole genome shotgun (WGS) entry which is preliminary data.</text>
</comment>
<sequence>MTTKIPTLNRLVSLTKQPAKQATQSARQAQSRRHPEAENSQVDILSGLEVVESDWAAWEDTVATWAPRSSL</sequence>
<feature type="compositionally biased region" description="Polar residues" evidence="1">
    <location>
        <begin position="1"/>
        <end position="18"/>
    </location>
</feature>
<accession>A0ABS8XY35</accession>
<protein>
    <submittedName>
        <fullName evidence="2">Uncharacterized protein</fullName>
    </submittedName>
</protein>
<keyword evidence="3" id="KW-1185">Reference proteome</keyword>
<dbReference type="EMBL" id="JAJTWU010000008">
    <property type="protein sequence ID" value="MCE4556853.1"/>
    <property type="molecule type" value="Genomic_DNA"/>
</dbReference>
<feature type="compositionally biased region" description="Low complexity" evidence="1">
    <location>
        <begin position="19"/>
        <end position="29"/>
    </location>
</feature>
<organism evidence="2 3">
    <name type="scientific">Pelomonas cellulosilytica</name>
    <dbReference type="NCBI Taxonomy" id="2906762"/>
    <lineage>
        <taxon>Bacteria</taxon>
        <taxon>Pseudomonadati</taxon>
        <taxon>Pseudomonadota</taxon>
        <taxon>Betaproteobacteria</taxon>
        <taxon>Burkholderiales</taxon>
        <taxon>Sphaerotilaceae</taxon>
        <taxon>Roseateles</taxon>
    </lineage>
</organism>
<evidence type="ECO:0000313" key="2">
    <source>
        <dbReference type="EMBL" id="MCE4556853.1"/>
    </source>
</evidence>
<reference evidence="2 3" key="1">
    <citation type="submission" date="2021-12" db="EMBL/GenBank/DDBJ databases">
        <title>Genome seq of P8.</title>
        <authorList>
            <person name="Seo T."/>
        </authorList>
    </citation>
    <scope>NUCLEOTIDE SEQUENCE [LARGE SCALE GENOMIC DNA]</scope>
    <source>
        <strain evidence="2 3">P8</strain>
    </source>
</reference>
<dbReference type="Proteomes" id="UP001200741">
    <property type="component" value="Unassembled WGS sequence"/>
</dbReference>
<evidence type="ECO:0000313" key="3">
    <source>
        <dbReference type="Proteomes" id="UP001200741"/>
    </source>
</evidence>